<dbReference type="Gene3D" id="3.30.565.10">
    <property type="entry name" value="Histidine kinase-like ATPase, C-terminal domain"/>
    <property type="match status" value="1"/>
</dbReference>
<dbReference type="PROSITE" id="PS50109">
    <property type="entry name" value="HIS_KIN"/>
    <property type="match status" value="1"/>
</dbReference>
<feature type="domain" description="Histidine kinase" evidence="6">
    <location>
        <begin position="806"/>
        <end position="1029"/>
    </location>
</feature>
<dbReference type="GO" id="GO:0000155">
    <property type="term" value="F:phosphorelay sensor kinase activity"/>
    <property type="evidence" value="ECO:0007669"/>
    <property type="project" value="InterPro"/>
</dbReference>
<evidence type="ECO:0000313" key="7">
    <source>
        <dbReference type="EMBL" id="VGO15725.1"/>
    </source>
</evidence>
<dbReference type="EMBL" id="CAAHFG010000003">
    <property type="protein sequence ID" value="VGO15725.1"/>
    <property type="molecule type" value="Genomic_DNA"/>
</dbReference>
<dbReference type="InterPro" id="IPR036890">
    <property type="entry name" value="HATPase_C_sf"/>
</dbReference>
<dbReference type="InterPro" id="IPR015943">
    <property type="entry name" value="WD40/YVTN_repeat-like_dom_sf"/>
</dbReference>
<proteinExistence type="predicted"/>
<dbReference type="Pfam" id="PF00512">
    <property type="entry name" value="HisKA"/>
    <property type="match status" value="1"/>
</dbReference>
<name>A0A6C2U710_PONDE</name>
<reference evidence="7 8" key="1">
    <citation type="submission" date="2019-04" db="EMBL/GenBank/DDBJ databases">
        <authorList>
            <person name="Van Vliet M D."/>
        </authorList>
    </citation>
    <scope>NUCLEOTIDE SEQUENCE [LARGE SCALE GENOMIC DNA]</scope>
    <source>
        <strain evidence="7 8">F1</strain>
    </source>
</reference>
<dbReference type="Gene3D" id="2.130.10.10">
    <property type="entry name" value="YVTN repeat-like/Quinoprotein amine dehydrogenase"/>
    <property type="match status" value="2"/>
</dbReference>
<dbReference type="InterPro" id="IPR036097">
    <property type="entry name" value="HisK_dim/P_sf"/>
</dbReference>
<dbReference type="SUPFAM" id="SSF55874">
    <property type="entry name" value="ATPase domain of HSP90 chaperone/DNA topoisomerase II/histidine kinase"/>
    <property type="match status" value="1"/>
</dbReference>
<dbReference type="SUPFAM" id="SSF47384">
    <property type="entry name" value="Homodimeric domain of signal transducing histidine kinase"/>
    <property type="match status" value="1"/>
</dbReference>
<organism evidence="7 8">
    <name type="scientific">Pontiella desulfatans</name>
    <dbReference type="NCBI Taxonomy" id="2750659"/>
    <lineage>
        <taxon>Bacteria</taxon>
        <taxon>Pseudomonadati</taxon>
        <taxon>Kiritimatiellota</taxon>
        <taxon>Kiritimatiellia</taxon>
        <taxon>Kiritimatiellales</taxon>
        <taxon>Pontiellaceae</taxon>
        <taxon>Pontiella</taxon>
    </lineage>
</organism>
<dbReference type="CDD" id="cd00082">
    <property type="entry name" value="HisKA"/>
    <property type="match status" value="1"/>
</dbReference>
<dbReference type="InterPro" id="IPR003661">
    <property type="entry name" value="HisK_dim/P_dom"/>
</dbReference>
<evidence type="ECO:0000259" key="6">
    <source>
        <dbReference type="PROSITE" id="PS50109"/>
    </source>
</evidence>
<keyword evidence="4" id="KW-0812">Transmembrane</keyword>
<dbReference type="Gene3D" id="1.10.287.130">
    <property type="match status" value="1"/>
</dbReference>
<dbReference type="CDD" id="cd00075">
    <property type="entry name" value="HATPase"/>
    <property type="match status" value="1"/>
</dbReference>
<protein>
    <recommendedName>
        <fullName evidence="2">histidine kinase</fullName>
        <ecNumber evidence="2">2.7.13.3</ecNumber>
    </recommendedName>
</protein>
<feature type="transmembrane region" description="Helical" evidence="4">
    <location>
        <begin position="759"/>
        <end position="781"/>
    </location>
</feature>
<dbReference type="SMART" id="SM00387">
    <property type="entry name" value="HATPase_c"/>
    <property type="match status" value="1"/>
</dbReference>
<dbReference type="InterPro" id="IPR003594">
    <property type="entry name" value="HATPase_dom"/>
</dbReference>
<dbReference type="PRINTS" id="PR00344">
    <property type="entry name" value="BCTRLSENSOR"/>
</dbReference>
<evidence type="ECO:0000256" key="2">
    <source>
        <dbReference type="ARBA" id="ARBA00012438"/>
    </source>
</evidence>
<evidence type="ECO:0000256" key="5">
    <source>
        <dbReference type="SAM" id="SignalP"/>
    </source>
</evidence>
<dbReference type="EC" id="2.7.13.3" evidence="2"/>
<evidence type="ECO:0000313" key="8">
    <source>
        <dbReference type="Proteomes" id="UP000366872"/>
    </source>
</evidence>
<sequence length="1040" mass="116401">MTWKILVLGLWFPLCCLAVEPYTPSIADPLLEPWRWREMEELADLDILSIDEAADGSIWFGCIGGLARYDGRQIERIPFDDGLLSGIAHDPNRAPWGKSVLCMRDGGLVAVVENGLVLRTDGAWKVIQRDAGHSIFGSRLVQSEDGAVWLLMPGALWRFSEDLTKRQVVLRAEGSQTLASFCHDLSGDVWVLRTKSSERPELIHIPLRNGRVREEQDWRTYRLDMKKISSEPRICADMSGKIWCVDSRLDGVFLFDPSTGSGEMTNLSDFGYNFVMRDRSGGIWAAGAGTLKALHRPGDPMYSATQLGLPNIFLSLFETANGKAWVLERGGNVHTLDMGRDQWLTYEGLHFECETDDGRQWYLTKNHHVVSYDPASDRWLEYNIQDGLIDFPRSLHASSHGLVWAVGNHNQRAAFSVYNGSGWTRHELRDFAKLIWAGGAFEAKDGTVWLGCMGDKINAPGAGGALQYEVLDGGAVQLLERYAPPQFPYAIHRFAQTDDGLLWIGSPTIYTFDIATGERRIVSELPGMFTHDLVVDGARSLWAANGLSGVYRKERDGWRNFSAEEGLAGRLVVDLLPMHDGTLLAASDGGISRFDGRSWAGAVFSADFGMSNRGGSMRESNDGAMWFNFNKKDIRSLRMNVNLAGKDPFRTVRYRPDQLAPDTFIVDHLDRIDSAGNLHVSWSGKDAWLNTPSEKLQFSWRLNGGEWSSFSGEADHSFVGLGRGRHTLEVRARDRDFNIDPTPALSRFTVVPAVWQRPWFIAMVLLIGGGTVAFIWMLIYFHEKRLKDRALHLEEIDQMKTGFFTNISHELNTPLGLIKEPLGRLLKKETDPRKETLLDMAMRNADRIENLVSQILDFRKLERGIIHIEVVEGDAAGHVRESIELLQPLAKRNQISCRIVCENASQGWFDPDKLRKMASNLVGNALKYTPAGGNVVVELKTIEDADRGRMLSLIVEDTGPGVDPEHLSRIFDRFYRIPEKSIVDGSGIGLNLTKELVDLWGGEIHAESPIHSSPDGPGTRFTVLLPMELPHISNLGEQHE</sequence>
<dbReference type="InterPro" id="IPR013783">
    <property type="entry name" value="Ig-like_fold"/>
</dbReference>
<comment type="catalytic activity">
    <reaction evidence="1">
        <text>ATP + protein L-histidine = ADP + protein N-phospho-L-histidine.</text>
        <dbReference type="EC" id="2.7.13.3"/>
    </reaction>
</comment>
<feature type="signal peptide" evidence="5">
    <location>
        <begin position="1"/>
        <end position="18"/>
    </location>
</feature>
<dbReference type="Pfam" id="PF02518">
    <property type="entry name" value="HATPase_c"/>
    <property type="match status" value="1"/>
</dbReference>
<keyword evidence="4" id="KW-1133">Transmembrane helix</keyword>
<keyword evidence="3" id="KW-0597">Phosphoprotein</keyword>
<accession>A0A6C2U710</accession>
<dbReference type="Gene3D" id="2.60.40.10">
    <property type="entry name" value="Immunoglobulins"/>
    <property type="match status" value="1"/>
</dbReference>
<dbReference type="SUPFAM" id="SSF63829">
    <property type="entry name" value="Calcium-dependent phosphotriesterase"/>
    <property type="match status" value="2"/>
</dbReference>
<dbReference type="AlphaFoldDB" id="A0A6C2U710"/>
<dbReference type="Proteomes" id="UP000366872">
    <property type="component" value="Unassembled WGS sequence"/>
</dbReference>
<dbReference type="InterPro" id="IPR004358">
    <property type="entry name" value="Sig_transdc_His_kin-like_C"/>
</dbReference>
<dbReference type="SMART" id="SM00388">
    <property type="entry name" value="HisKA"/>
    <property type="match status" value="1"/>
</dbReference>
<feature type="chain" id="PRO_5025641124" description="histidine kinase" evidence="5">
    <location>
        <begin position="19"/>
        <end position="1040"/>
    </location>
</feature>
<dbReference type="PANTHER" id="PTHR43547:SF2">
    <property type="entry name" value="HYBRID SIGNAL TRANSDUCTION HISTIDINE KINASE C"/>
    <property type="match status" value="1"/>
</dbReference>
<keyword evidence="8" id="KW-1185">Reference proteome</keyword>
<keyword evidence="5" id="KW-0732">Signal</keyword>
<evidence type="ECO:0000256" key="1">
    <source>
        <dbReference type="ARBA" id="ARBA00000085"/>
    </source>
</evidence>
<evidence type="ECO:0000256" key="4">
    <source>
        <dbReference type="SAM" id="Phobius"/>
    </source>
</evidence>
<keyword evidence="4" id="KW-0472">Membrane</keyword>
<gene>
    <name evidence="7" type="primary">phoR_2</name>
    <name evidence="7" type="ORF">PDESU_04310</name>
</gene>
<dbReference type="InterPro" id="IPR005467">
    <property type="entry name" value="His_kinase_dom"/>
</dbReference>
<dbReference type="PANTHER" id="PTHR43547">
    <property type="entry name" value="TWO-COMPONENT HISTIDINE KINASE"/>
    <property type="match status" value="1"/>
</dbReference>
<evidence type="ECO:0000256" key="3">
    <source>
        <dbReference type="ARBA" id="ARBA00022553"/>
    </source>
</evidence>